<protein>
    <submittedName>
        <fullName evidence="2">Glyoxalase</fullName>
    </submittedName>
</protein>
<dbReference type="EMBL" id="BSNK01000002">
    <property type="protein sequence ID" value="GLQ24980.1"/>
    <property type="molecule type" value="Genomic_DNA"/>
</dbReference>
<sequence length="123" mass="12949">MIAYTTVGTNDMDKAKAFYGELLAELGAKPGWSSDTFTGFSVAPNQPSFAICTPFDGQKATVGNGMMVSLLAGTKDKVDSLHAKALALGGTDEGAPGVRADIFYMAYFRDLDGNKIAVFAPNK</sequence>
<dbReference type="InterPro" id="IPR029068">
    <property type="entry name" value="Glyas_Bleomycin-R_OHBP_Dase"/>
</dbReference>
<name>A0ABQ5VE46_9PROT</name>
<proteinExistence type="predicted"/>
<dbReference type="PROSITE" id="PS51819">
    <property type="entry name" value="VOC"/>
    <property type="match status" value="1"/>
</dbReference>
<dbReference type="SUPFAM" id="SSF54593">
    <property type="entry name" value="Glyoxalase/Bleomycin resistance protein/Dihydroxybiphenyl dioxygenase"/>
    <property type="match status" value="1"/>
</dbReference>
<dbReference type="PANTHER" id="PTHR35006:SF1">
    <property type="entry name" value="BLL2941 PROTEIN"/>
    <property type="match status" value="1"/>
</dbReference>
<dbReference type="Pfam" id="PF00903">
    <property type="entry name" value="Glyoxalase"/>
    <property type="match status" value="1"/>
</dbReference>
<dbReference type="InterPro" id="IPR004360">
    <property type="entry name" value="Glyas_Fos-R_dOase_dom"/>
</dbReference>
<keyword evidence="3" id="KW-1185">Reference proteome</keyword>
<dbReference type="InterPro" id="IPR037523">
    <property type="entry name" value="VOC_core"/>
</dbReference>
<comment type="caution">
    <text evidence="2">The sequence shown here is derived from an EMBL/GenBank/DDBJ whole genome shotgun (WGS) entry which is preliminary data.</text>
</comment>
<dbReference type="RefSeq" id="WP_284392008.1">
    <property type="nucleotide sequence ID" value="NZ_BSNK01000002.1"/>
</dbReference>
<reference evidence="2" key="1">
    <citation type="journal article" date="2014" name="Int. J. Syst. Evol. Microbiol.">
        <title>Complete genome of a new Firmicutes species belonging to the dominant human colonic microbiota ('Ruminococcus bicirculans') reveals two chromosomes and a selective capacity to utilize plant glucans.</title>
        <authorList>
            <consortium name="NISC Comparative Sequencing Program"/>
            <person name="Wegmann U."/>
            <person name="Louis P."/>
            <person name="Goesmann A."/>
            <person name="Henrissat B."/>
            <person name="Duncan S.H."/>
            <person name="Flint H.J."/>
        </authorList>
    </citation>
    <scope>NUCLEOTIDE SEQUENCE</scope>
    <source>
        <strain evidence="2">NBRC 108219</strain>
    </source>
</reference>
<dbReference type="CDD" id="cd07262">
    <property type="entry name" value="VOC_like"/>
    <property type="match status" value="1"/>
</dbReference>
<organism evidence="2 3">
    <name type="scientific">Algimonas ampicilliniresistens</name>
    <dbReference type="NCBI Taxonomy" id="1298735"/>
    <lineage>
        <taxon>Bacteria</taxon>
        <taxon>Pseudomonadati</taxon>
        <taxon>Pseudomonadota</taxon>
        <taxon>Alphaproteobacteria</taxon>
        <taxon>Maricaulales</taxon>
        <taxon>Robiginitomaculaceae</taxon>
        <taxon>Algimonas</taxon>
    </lineage>
</organism>
<gene>
    <name evidence="2" type="ORF">GCM10007853_28540</name>
</gene>
<dbReference type="Proteomes" id="UP001161391">
    <property type="component" value="Unassembled WGS sequence"/>
</dbReference>
<evidence type="ECO:0000313" key="2">
    <source>
        <dbReference type="EMBL" id="GLQ24980.1"/>
    </source>
</evidence>
<accession>A0ABQ5VE46</accession>
<evidence type="ECO:0000259" key="1">
    <source>
        <dbReference type="PROSITE" id="PS51819"/>
    </source>
</evidence>
<dbReference type="Gene3D" id="3.10.180.10">
    <property type="entry name" value="2,3-Dihydroxybiphenyl 1,2-Dioxygenase, domain 1"/>
    <property type="match status" value="1"/>
</dbReference>
<reference evidence="2" key="2">
    <citation type="submission" date="2023-01" db="EMBL/GenBank/DDBJ databases">
        <title>Draft genome sequence of Algimonas ampicilliniresistens strain NBRC 108219.</title>
        <authorList>
            <person name="Sun Q."/>
            <person name="Mori K."/>
        </authorList>
    </citation>
    <scope>NUCLEOTIDE SEQUENCE</scope>
    <source>
        <strain evidence="2">NBRC 108219</strain>
    </source>
</reference>
<dbReference type="PANTHER" id="PTHR35006">
    <property type="entry name" value="GLYOXALASE FAMILY PROTEIN (AFU_ORTHOLOGUE AFUA_5G14830)"/>
    <property type="match status" value="1"/>
</dbReference>
<evidence type="ECO:0000313" key="3">
    <source>
        <dbReference type="Proteomes" id="UP001161391"/>
    </source>
</evidence>
<feature type="domain" description="VOC" evidence="1">
    <location>
        <begin position="1"/>
        <end position="121"/>
    </location>
</feature>